<dbReference type="CDD" id="cd05237">
    <property type="entry name" value="UDP_invert_4-6DH_SDR_e"/>
    <property type="match status" value="1"/>
</dbReference>
<dbReference type="OrthoDB" id="9803111at2"/>
<reference evidence="5 6" key="1">
    <citation type="submission" date="2019-05" db="EMBL/GenBank/DDBJ databases">
        <title>The metagenome of a microbial culture collection derived from dairy environment covers the genomic content of the human microbiome.</title>
        <authorList>
            <person name="Roder T."/>
            <person name="Wuthrich D."/>
            <person name="Sattari Z."/>
            <person name="Von Ah U."/>
            <person name="Bar C."/>
            <person name="Ronchi F."/>
            <person name="Macpherson A.J."/>
            <person name="Ganal-Vonarburg S.C."/>
            <person name="Bruggmann R."/>
            <person name="Vergeres G."/>
        </authorList>
    </citation>
    <scope>NUCLEOTIDE SEQUENCE [LARGE SCALE GENOMIC DNA]</scope>
    <source>
        <strain evidence="5 6">FAM 24227</strain>
    </source>
</reference>
<organism evidence="5 6">
    <name type="scientific">Ruoffia tabacinasalis</name>
    <dbReference type="NCBI Taxonomy" id="87458"/>
    <lineage>
        <taxon>Bacteria</taxon>
        <taxon>Bacillati</taxon>
        <taxon>Bacillota</taxon>
        <taxon>Bacilli</taxon>
        <taxon>Lactobacillales</taxon>
        <taxon>Aerococcaceae</taxon>
        <taxon>Ruoffia</taxon>
    </lineage>
</organism>
<dbReference type="PANTHER" id="PTHR43318">
    <property type="entry name" value="UDP-N-ACETYLGLUCOSAMINE 4,6-DEHYDRATASE"/>
    <property type="match status" value="1"/>
</dbReference>
<keyword evidence="2" id="KW-1133">Transmembrane helix</keyword>
<evidence type="ECO:0000256" key="1">
    <source>
        <dbReference type="ARBA" id="ARBA00007430"/>
    </source>
</evidence>
<comment type="similarity">
    <text evidence="1">Belongs to the polysaccharide synthase family.</text>
</comment>
<keyword evidence="2" id="KW-0472">Membrane</keyword>
<dbReference type="InterPro" id="IPR036291">
    <property type="entry name" value="NAD(P)-bd_dom_sf"/>
</dbReference>
<feature type="transmembrane region" description="Helical" evidence="2">
    <location>
        <begin position="7"/>
        <end position="28"/>
    </location>
</feature>
<accession>A0A5R9DVK2</accession>
<protein>
    <submittedName>
        <fullName evidence="5">Polysaccharide biosynthesis protein</fullName>
    </submittedName>
</protein>
<feature type="domain" description="Polysaccharide biosynthesis protein CapD-like" evidence="4">
    <location>
        <begin position="282"/>
        <end position="562"/>
    </location>
</feature>
<sequence length="601" mass="67427">MNNIQKTIVWLLADFICLCIGSASAYIFYWNMISPRLKGYFLFTIVAFVIYIIVSRVFKLNMRINRYSGVRDLFSLFMAFVLSGSLSGLITIFFDFMIALRFMVLSGIVAGIIGIGLRVLWQNIYLLKDRSRRTQAEDIKQIIVIGAGDGGSLFVENHIRNPQDTKVVAILDEDPKKQGKSISGIKVAGDLSQLEAIEKDYDIDRAIIAIPSLTPEDYERIITELNKYDIKPYKMPKVEDVITGVYQMNHGPKKVDIGDLLGRKEIQLDESHLRKEIEGKTIAITGAGGSIGSEITRQISRFNPKRVLLIGHGENSIYLIYQELQQLDTMTEFVPVIADVQDYERIYELFKEEEVDIVYHAAAHKHVPLMEWNPEEALKNNILGSYNVARAVDQAKVGKMVMISTDKAVRPPNVMGASKRVAELIVTGMNKQSDSIFCAVRFGNVLGSRGSVIPLFEKQIAAGGPVTVTDFRMTRYFMTIPEASRLVVFAGAHAEGGEVFILNMGEPVKIVDLARKLILLSGHTESEIPIVEAGIRPGEKLYEELLTSGELVDEQIDENIFIGKVVDRPIEESIEFIEELKQMDKKLIKQHIIDFANESAL</sequence>
<dbReference type="Pfam" id="PF02629">
    <property type="entry name" value="CoA_binding"/>
    <property type="match status" value="1"/>
</dbReference>
<dbReference type="SUPFAM" id="SSF51735">
    <property type="entry name" value="NAD(P)-binding Rossmann-fold domains"/>
    <property type="match status" value="2"/>
</dbReference>
<dbReference type="Gene3D" id="3.40.50.720">
    <property type="entry name" value="NAD(P)-binding Rossmann-like Domain"/>
    <property type="match status" value="2"/>
</dbReference>
<comment type="caution">
    <text evidence="5">The sequence shown here is derived from an EMBL/GenBank/DDBJ whole genome shotgun (WGS) entry which is preliminary data.</text>
</comment>
<feature type="transmembrane region" description="Helical" evidence="2">
    <location>
        <begin position="40"/>
        <end position="61"/>
    </location>
</feature>
<dbReference type="EMBL" id="VBSP01000025">
    <property type="protein sequence ID" value="TLQ40717.1"/>
    <property type="molecule type" value="Genomic_DNA"/>
</dbReference>
<evidence type="ECO:0000313" key="5">
    <source>
        <dbReference type="EMBL" id="TLQ40717.1"/>
    </source>
</evidence>
<dbReference type="PANTHER" id="PTHR43318:SF1">
    <property type="entry name" value="POLYSACCHARIDE BIOSYNTHESIS PROTEIN EPSC-RELATED"/>
    <property type="match status" value="1"/>
</dbReference>
<dbReference type="InterPro" id="IPR051203">
    <property type="entry name" value="Polysaccharide_Synthase-Rel"/>
</dbReference>
<gene>
    <name evidence="5" type="ORF">FEZ33_07590</name>
</gene>
<feature type="transmembrane region" description="Helical" evidence="2">
    <location>
        <begin position="100"/>
        <end position="121"/>
    </location>
</feature>
<name>A0A5R9DVK2_9LACT</name>
<evidence type="ECO:0000313" key="6">
    <source>
        <dbReference type="Proteomes" id="UP000306420"/>
    </source>
</evidence>
<dbReference type="Pfam" id="PF02719">
    <property type="entry name" value="Polysacc_synt_2"/>
    <property type="match status" value="1"/>
</dbReference>
<proteinExistence type="inferred from homology"/>
<evidence type="ECO:0000256" key="2">
    <source>
        <dbReference type="SAM" id="Phobius"/>
    </source>
</evidence>
<dbReference type="AlphaFoldDB" id="A0A5R9DVK2"/>
<dbReference type="InterPro" id="IPR003781">
    <property type="entry name" value="CoA-bd"/>
</dbReference>
<evidence type="ECO:0000259" key="3">
    <source>
        <dbReference type="Pfam" id="PF02629"/>
    </source>
</evidence>
<keyword evidence="2" id="KW-0812">Transmembrane</keyword>
<feature type="transmembrane region" description="Helical" evidence="2">
    <location>
        <begin position="73"/>
        <end position="94"/>
    </location>
</feature>
<evidence type="ECO:0000259" key="4">
    <source>
        <dbReference type="Pfam" id="PF02719"/>
    </source>
</evidence>
<dbReference type="Proteomes" id="UP000306420">
    <property type="component" value="Unassembled WGS sequence"/>
</dbReference>
<dbReference type="InterPro" id="IPR003869">
    <property type="entry name" value="Polysac_CapD-like"/>
</dbReference>
<feature type="domain" description="CoA-binding" evidence="3">
    <location>
        <begin position="139"/>
        <end position="212"/>
    </location>
</feature>